<evidence type="ECO:0000313" key="2">
    <source>
        <dbReference type="EMBL" id="WUM19961.1"/>
    </source>
</evidence>
<dbReference type="Gene3D" id="3.90.79.10">
    <property type="entry name" value="Nucleoside Triphosphate Pyrophosphohydrolase"/>
    <property type="match status" value="1"/>
</dbReference>
<dbReference type="GO" id="GO:0004081">
    <property type="term" value="F:bis(5'-nucleosyl)-tetraphosphatase (asymmetrical) activity"/>
    <property type="evidence" value="ECO:0007669"/>
    <property type="project" value="TreeGrafter"/>
</dbReference>
<reference evidence="2 3" key="1">
    <citation type="submission" date="2022-10" db="EMBL/GenBank/DDBJ databases">
        <title>The complete genomes of actinobacterial strains from the NBC collection.</title>
        <authorList>
            <person name="Joergensen T.S."/>
            <person name="Alvarez Arevalo M."/>
            <person name="Sterndorff E.B."/>
            <person name="Faurdal D."/>
            <person name="Vuksanovic O."/>
            <person name="Mourched A.-S."/>
            <person name="Charusanti P."/>
            <person name="Shaw S."/>
            <person name="Blin K."/>
            <person name="Weber T."/>
        </authorList>
    </citation>
    <scope>NUCLEOTIDE SEQUENCE [LARGE SCALE GENOMIC DNA]</scope>
    <source>
        <strain evidence="2 3">NBC_00319</strain>
    </source>
</reference>
<organism evidence="2 3">
    <name type="scientific">Williamsia herbipolensis</name>
    <dbReference type="NCBI Taxonomy" id="1603258"/>
    <lineage>
        <taxon>Bacteria</taxon>
        <taxon>Bacillati</taxon>
        <taxon>Actinomycetota</taxon>
        <taxon>Actinomycetes</taxon>
        <taxon>Mycobacteriales</taxon>
        <taxon>Nocardiaceae</taxon>
        <taxon>Williamsia</taxon>
    </lineage>
</organism>
<dbReference type="SUPFAM" id="SSF55811">
    <property type="entry name" value="Nudix"/>
    <property type="match status" value="1"/>
</dbReference>
<dbReference type="PANTHER" id="PTHR21340:SF7">
    <property type="entry name" value="NUDIX HYDROLASE DOMAIN-CONTAINING PROTEIN"/>
    <property type="match status" value="1"/>
</dbReference>
<feature type="domain" description="Nudix hydrolase" evidence="1">
    <location>
        <begin position="1"/>
        <end position="149"/>
    </location>
</feature>
<proteinExistence type="predicted"/>
<dbReference type="CDD" id="cd04662">
    <property type="entry name" value="NUDIX_Hydrolase"/>
    <property type="match status" value="1"/>
</dbReference>
<name>A0AAU4K1L1_9NOCA</name>
<dbReference type="InterPro" id="IPR000086">
    <property type="entry name" value="NUDIX_hydrolase_dom"/>
</dbReference>
<dbReference type="RefSeq" id="WP_328857388.1">
    <property type="nucleotide sequence ID" value="NZ_CP108021.1"/>
</dbReference>
<dbReference type="AlphaFoldDB" id="A0AAU4K1L1"/>
<dbReference type="InterPro" id="IPR051325">
    <property type="entry name" value="Nudix_hydrolase_domain"/>
</dbReference>
<gene>
    <name evidence="2" type="ORF">OG579_20090</name>
</gene>
<evidence type="ECO:0000259" key="1">
    <source>
        <dbReference type="PROSITE" id="PS51462"/>
    </source>
</evidence>
<protein>
    <submittedName>
        <fullName evidence="2">NUDIX domain-containing protein</fullName>
    </submittedName>
</protein>
<dbReference type="PANTHER" id="PTHR21340">
    <property type="entry name" value="DIADENOSINE 5,5-P1,P4-TETRAPHOSPHATE PYROPHOSPHOHYDROLASE MUTT"/>
    <property type="match status" value="1"/>
</dbReference>
<dbReference type="GO" id="GO:0006167">
    <property type="term" value="P:AMP biosynthetic process"/>
    <property type="evidence" value="ECO:0007669"/>
    <property type="project" value="TreeGrafter"/>
</dbReference>
<dbReference type="KEGG" id="whr:OG579_20090"/>
<keyword evidence="3" id="KW-1185">Reference proteome</keyword>
<dbReference type="EMBL" id="CP108021">
    <property type="protein sequence ID" value="WUM19961.1"/>
    <property type="molecule type" value="Genomic_DNA"/>
</dbReference>
<accession>A0AAU4K1L1</accession>
<dbReference type="GO" id="GO:0006754">
    <property type="term" value="P:ATP biosynthetic process"/>
    <property type="evidence" value="ECO:0007669"/>
    <property type="project" value="TreeGrafter"/>
</dbReference>
<evidence type="ECO:0000313" key="3">
    <source>
        <dbReference type="Proteomes" id="UP001432128"/>
    </source>
</evidence>
<dbReference type="InterPro" id="IPR015797">
    <property type="entry name" value="NUDIX_hydrolase-like_dom_sf"/>
</dbReference>
<sequence>MPRRSAGLLIHRGTGDGIEVLLGHPGGPFYARKDDGSWSIPKGEYTDEDPLDAARREFVEEVGIAVPDGPAVDLGEVRQSSGKIVTAWAVAGDIDVTVAVSNTFEMEWPPRSGTLQSFPEIDRVAWFDLQTADTKILASQRPFLERLRAAVG</sequence>
<dbReference type="Pfam" id="PF00293">
    <property type="entry name" value="NUDIX"/>
    <property type="match status" value="1"/>
</dbReference>
<dbReference type="Proteomes" id="UP001432128">
    <property type="component" value="Chromosome"/>
</dbReference>
<dbReference type="PROSITE" id="PS51462">
    <property type="entry name" value="NUDIX"/>
    <property type="match status" value="1"/>
</dbReference>